<feature type="region of interest" description="Disordered" evidence="1">
    <location>
        <begin position="1"/>
        <end position="66"/>
    </location>
</feature>
<protein>
    <submittedName>
        <fullName evidence="3">Uncharacterized protein</fullName>
    </submittedName>
</protein>
<organism evidence="2 3">
    <name type="scientific">Romanomermis culicivorax</name>
    <name type="common">Nematode worm</name>
    <dbReference type="NCBI Taxonomy" id="13658"/>
    <lineage>
        <taxon>Eukaryota</taxon>
        <taxon>Metazoa</taxon>
        <taxon>Ecdysozoa</taxon>
        <taxon>Nematoda</taxon>
        <taxon>Enoplea</taxon>
        <taxon>Dorylaimia</taxon>
        <taxon>Mermithida</taxon>
        <taxon>Mermithoidea</taxon>
        <taxon>Mermithidae</taxon>
        <taxon>Romanomermis</taxon>
    </lineage>
</organism>
<sequence length="66" mass="7040">MVINGSSIDDDLMMQNAGGCDNHCSPHSSPREGESGCSKSHKDRSSGWFETDIDGGRGGQHQPFGM</sequence>
<dbReference type="Proteomes" id="UP000887565">
    <property type="component" value="Unplaced"/>
</dbReference>
<evidence type="ECO:0000313" key="3">
    <source>
        <dbReference type="WBParaSite" id="nRc.2.0.1.t03390-RA"/>
    </source>
</evidence>
<keyword evidence="2" id="KW-1185">Reference proteome</keyword>
<dbReference type="WBParaSite" id="nRc.2.0.1.t03390-RA">
    <property type="protein sequence ID" value="nRc.2.0.1.t03390-RA"/>
    <property type="gene ID" value="nRc.2.0.1.g03390"/>
</dbReference>
<proteinExistence type="predicted"/>
<name>A0A915HPK0_ROMCU</name>
<evidence type="ECO:0000256" key="1">
    <source>
        <dbReference type="SAM" id="MobiDB-lite"/>
    </source>
</evidence>
<reference evidence="3" key="1">
    <citation type="submission" date="2022-11" db="UniProtKB">
        <authorList>
            <consortium name="WormBaseParasite"/>
        </authorList>
    </citation>
    <scope>IDENTIFICATION</scope>
</reference>
<dbReference type="AlphaFoldDB" id="A0A915HPK0"/>
<accession>A0A915HPK0</accession>
<evidence type="ECO:0000313" key="2">
    <source>
        <dbReference type="Proteomes" id="UP000887565"/>
    </source>
</evidence>